<accession>A0A0F9VM19</accession>
<proteinExistence type="predicted"/>
<reference evidence="2" key="1">
    <citation type="journal article" date="2015" name="Nature">
        <title>Complex archaea that bridge the gap between prokaryotes and eukaryotes.</title>
        <authorList>
            <person name="Spang A."/>
            <person name="Saw J.H."/>
            <person name="Jorgensen S.L."/>
            <person name="Zaremba-Niedzwiedzka K."/>
            <person name="Martijn J."/>
            <person name="Lind A.E."/>
            <person name="van Eijk R."/>
            <person name="Schleper C."/>
            <person name="Guy L."/>
            <person name="Ettema T.J."/>
        </authorList>
    </citation>
    <scope>NUCLEOTIDE SEQUENCE</scope>
</reference>
<name>A0A0F9VM19_9ZZZZ</name>
<evidence type="ECO:0000256" key="1">
    <source>
        <dbReference type="SAM" id="Phobius"/>
    </source>
</evidence>
<gene>
    <name evidence="2" type="ORF">LCGC14_0123200</name>
</gene>
<keyword evidence="1" id="KW-0472">Membrane</keyword>
<dbReference type="EMBL" id="LAZR01000038">
    <property type="protein sequence ID" value="KKO00913.1"/>
    <property type="molecule type" value="Genomic_DNA"/>
</dbReference>
<dbReference type="AlphaFoldDB" id="A0A0F9VM19"/>
<evidence type="ECO:0000313" key="2">
    <source>
        <dbReference type="EMBL" id="KKO00913.1"/>
    </source>
</evidence>
<keyword evidence="1" id="KW-1133">Transmembrane helix</keyword>
<protein>
    <submittedName>
        <fullName evidence="2">Uncharacterized protein</fullName>
    </submittedName>
</protein>
<comment type="caution">
    <text evidence="2">The sequence shown here is derived from an EMBL/GenBank/DDBJ whole genome shotgun (WGS) entry which is preliminary data.</text>
</comment>
<sequence length="37" mass="4613">MSKERDENKTWKKEYSVVLILNFIYVIIFYYVMTSFN</sequence>
<feature type="transmembrane region" description="Helical" evidence="1">
    <location>
        <begin position="15"/>
        <end position="33"/>
    </location>
</feature>
<organism evidence="2">
    <name type="scientific">marine sediment metagenome</name>
    <dbReference type="NCBI Taxonomy" id="412755"/>
    <lineage>
        <taxon>unclassified sequences</taxon>
        <taxon>metagenomes</taxon>
        <taxon>ecological metagenomes</taxon>
    </lineage>
</organism>
<keyword evidence="1" id="KW-0812">Transmembrane</keyword>